<evidence type="ECO:0000313" key="2">
    <source>
        <dbReference type="Proteomes" id="UP000761534"/>
    </source>
</evidence>
<dbReference type="VEuPathDB" id="FungiDB:TRICI_006908"/>
<protein>
    <recommendedName>
        <fullName evidence="3">ASST-domain-containing protein</fullName>
    </recommendedName>
</protein>
<dbReference type="InterPro" id="IPR039535">
    <property type="entry name" value="ASST-like"/>
</dbReference>
<sequence>MPTQYNGKDVMTFYAGNVDSTGVGFGTYRVMDHDFNTVAKVGLQQPYMHDFHEFQMIGPHTAVFSSYHAIPFNFTDVEGATDEHKWVFENRVTEIDVDTDEVLFQWNSIDHIPVNDTKVKNALKNDGKESRQPFDYMHLNSITKDDEGNFLICCRNLWSLYYIDGDSGKVIWSLGMSDGGSDWELEEDAQFAYQHHARWVDPEAINQPKEDNVKYLSIFDNGMSGAATAVNLRDTSRGIIVKLDSSYGATSDKSKIGKVSLVQEFKPFDETEKSVSQGSMQLLSNGNVFIGWGSSPKVTEHTINGDIVFAATINDGDHVSYRAFKGPFNGRPQDVPALVSVYDENKDTTTCFFSWNGASEVKSWSLYGGSTKDEMEEIESDIPHNTFESNYEATGYFPYTKIKALAEDGTVINEGLCQTYFQKA</sequence>
<organism evidence="1 2">
    <name type="scientific">Trichomonascus ciferrii</name>
    <dbReference type="NCBI Taxonomy" id="44093"/>
    <lineage>
        <taxon>Eukaryota</taxon>
        <taxon>Fungi</taxon>
        <taxon>Dikarya</taxon>
        <taxon>Ascomycota</taxon>
        <taxon>Saccharomycotina</taxon>
        <taxon>Dipodascomycetes</taxon>
        <taxon>Dipodascales</taxon>
        <taxon>Trichomonascaceae</taxon>
        <taxon>Trichomonascus</taxon>
        <taxon>Trichomonascus ciferrii complex</taxon>
    </lineage>
</organism>
<proteinExistence type="predicted"/>
<comment type="caution">
    <text evidence="1">The sequence shown here is derived from an EMBL/GenBank/DDBJ whole genome shotgun (WGS) entry which is preliminary data.</text>
</comment>
<name>A0A642UBU8_9ASCO</name>
<dbReference type="InterPro" id="IPR053143">
    <property type="entry name" value="Arylsulfate_ST"/>
</dbReference>
<accession>A0A642UBU8</accession>
<dbReference type="PANTHER" id="PTHR35340">
    <property type="entry name" value="PQQ ENZYME REPEAT PROTEIN-RELATED"/>
    <property type="match status" value="1"/>
</dbReference>
<dbReference type="AlphaFoldDB" id="A0A642UBU8"/>
<dbReference type="OrthoDB" id="5427350at2759"/>
<dbReference type="PANTHER" id="PTHR35340:SF6">
    <property type="entry name" value="ASST-DOMAIN-CONTAINING PROTEIN"/>
    <property type="match status" value="1"/>
</dbReference>
<evidence type="ECO:0000313" key="1">
    <source>
        <dbReference type="EMBL" id="KAA8896374.1"/>
    </source>
</evidence>
<evidence type="ECO:0008006" key="3">
    <source>
        <dbReference type="Google" id="ProtNLM"/>
    </source>
</evidence>
<dbReference type="Pfam" id="PF14269">
    <property type="entry name" value="Arylsulfotran_2"/>
    <property type="match status" value="1"/>
</dbReference>
<gene>
    <name evidence="1" type="ORF">TRICI_006908</name>
</gene>
<reference evidence="1" key="1">
    <citation type="journal article" date="2019" name="G3 (Bethesda)">
        <title>Genome Assemblies of Two Rare Opportunistic Yeast Pathogens: Diutina rugosa (syn. Candida rugosa) and Trichomonascus ciferrii (syn. Candida ciferrii).</title>
        <authorList>
            <person name="Mixao V."/>
            <person name="Saus E."/>
            <person name="Hansen A.P."/>
            <person name="Lass-Florl C."/>
            <person name="Gabaldon T."/>
        </authorList>
    </citation>
    <scope>NUCLEOTIDE SEQUENCE</scope>
    <source>
        <strain evidence="1">CBS 4856</strain>
    </source>
</reference>
<dbReference type="Proteomes" id="UP000761534">
    <property type="component" value="Unassembled WGS sequence"/>
</dbReference>
<keyword evidence="2" id="KW-1185">Reference proteome</keyword>
<dbReference type="EMBL" id="SWFS01000582">
    <property type="protein sequence ID" value="KAA8896374.1"/>
    <property type="molecule type" value="Genomic_DNA"/>
</dbReference>